<keyword evidence="1" id="KW-0808">Transferase</keyword>
<feature type="compositionally biased region" description="Polar residues" evidence="8">
    <location>
        <begin position="282"/>
        <end position="324"/>
    </location>
</feature>
<evidence type="ECO:0000256" key="4">
    <source>
        <dbReference type="ARBA" id="ARBA00022759"/>
    </source>
</evidence>
<dbReference type="CDD" id="cd01647">
    <property type="entry name" value="RT_LTR"/>
    <property type="match status" value="1"/>
</dbReference>
<dbReference type="GO" id="GO:0008270">
    <property type="term" value="F:zinc ion binding"/>
    <property type="evidence" value="ECO:0007669"/>
    <property type="project" value="UniProtKB-KW"/>
</dbReference>
<gene>
    <name evidence="12" type="ORF">ISN44_As07g003980</name>
</gene>
<evidence type="ECO:0000256" key="2">
    <source>
        <dbReference type="ARBA" id="ARBA00022695"/>
    </source>
</evidence>
<keyword evidence="4" id="KW-0255">Endonuclease</keyword>
<evidence type="ECO:0000256" key="8">
    <source>
        <dbReference type="SAM" id="MobiDB-lite"/>
    </source>
</evidence>
<dbReference type="InterPro" id="IPR041588">
    <property type="entry name" value="Integrase_H2C2"/>
</dbReference>
<evidence type="ECO:0000259" key="11">
    <source>
        <dbReference type="PROSITE" id="PS50994"/>
    </source>
</evidence>
<accession>A0A8T2BKS0</accession>
<dbReference type="InterPro" id="IPR001878">
    <property type="entry name" value="Znf_CCHC"/>
</dbReference>
<keyword evidence="6" id="KW-0695">RNA-directed DNA polymerase</keyword>
<dbReference type="Pfam" id="PF24626">
    <property type="entry name" value="SH3_Tf2-1"/>
    <property type="match status" value="1"/>
</dbReference>
<feature type="domain" description="CCHC-type" evidence="9">
    <location>
        <begin position="336"/>
        <end position="352"/>
    </location>
</feature>
<dbReference type="SMART" id="SM00343">
    <property type="entry name" value="ZnF_C2HC"/>
    <property type="match status" value="1"/>
</dbReference>
<dbReference type="GO" id="GO:0015074">
    <property type="term" value="P:DNA integration"/>
    <property type="evidence" value="ECO:0007669"/>
    <property type="project" value="UniProtKB-KW"/>
</dbReference>
<feature type="region of interest" description="Disordered" evidence="8">
    <location>
        <begin position="278"/>
        <end position="328"/>
    </location>
</feature>
<dbReference type="FunFam" id="1.10.340.70:FF:000001">
    <property type="entry name" value="Retrovirus-related Pol polyprotein from transposon gypsy-like Protein"/>
    <property type="match status" value="1"/>
</dbReference>
<name>A0A8T2BKS0_ARASU</name>
<dbReference type="PROSITE" id="PS00141">
    <property type="entry name" value="ASP_PROTEASE"/>
    <property type="match status" value="1"/>
</dbReference>
<organism evidence="12 13">
    <name type="scientific">Arabidopsis suecica</name>
    <name type="common">Swedish thale-cress</name>
    <name type="synonym">Cardaminopsis suecica</name>
    <dbReference type="NCBI Taxonomy" id="45249"/>
    <lineage>
        <taxon>Eukaryota</taxon>
        <taxon>Viridiplantae</taxon>
        <taxon>Streptophyta</taxon>
        <taxon>Embryophyta</taxon>
        <taxon>Tracheophyta</taxon>
        <taxon>Spermatophyta</taxon>
        <taxon>Magnoliopsida</taxon>
        <taxon>eudicotyledons</taxon>
        <taxon>Gunneridae</taxon>
        <taxon>Pentapetalae</taxon>
        <taxon>rosids</taxon>
        <taxon>malvids</taxon>
        <taxon>Brassicales</taxon>
        <taxon>Brassicaceae</taxon>
        <taxon>Camelineae</taxon>
        <taxon>Arabidopsis</taxon>
    </lineage>
</organism>
<evidence type="ECO:0000313" key="12">
    <source>
        <dbReference type="EMBL" id="KAG7588038.1"/>
    </source>
</evidence>
<dbReference type="InterPro" id="IPR041373">
    <property type="entry name" value="RT_RNaseH"/>
</dbReference>
<dbReference type="Pfam" id="PF17917">
    <property type="entry name" value="RT_RNaseH"/>
    <property type="match status" value="1"/>
</dbReference>
<proteinExistence type="predicted"/>
<dbReference type="PROSITE" id="PS50994">
    <property type="entry name" value="INTEGRASE"/>
    <property type="match status" value="1"/>
</dbReference>
<evidence type="ECO:0000256" key="5">
    <source>
        <dbReference type="ARBA" id="ARBA00022801"/>
    </source>
</evidence>
<dbReference type="InterPro" id="IPR001584">
    <property type="entry name" value="Integrase_cat-core"/>
</dbReference>
<dbReference type="InterPro" id="IPR001969">
    <property type="entry name" value="Aspartic_peptidase_AS"/>
</dbReference>
<keyword evidence="5" id="KW-0378">Hydrolase</keyword>
<dbReference type="InterPro" id="IPR005162">
    <property type="entry name" value="Retrotrans_gag_dom"/>
</dbReference>
<sequence length="1475" mass="168173">MAKPKVNPDDPNPIAPQVPDQAAAWAELRQSLLTMQEAMRNTIQTSIRELGDTLAQRLALPNPPVVRQEERADDIADDDAVIQLNQNQLDLVRQQGHNIRGGRAEPQETRWETGFKVEIPEFHGGVRGDTLLDWIVAVEEILEFKRVPEDRRVPLVAMRFRGHAASWWKQVKATRVRTNKPPILTWEKLKKHLRNTFLPHNYERVTYNRLQNIKQGSRSVDEYAEEFSLLLTRTEIFDNEKQLVSRFIGGLRPQLQNALSQFDPETIAEAHRRAATFEHQLRSTSWNTPSNRNRSGDQGNGLQNTQTKSDTSPAAPVSTTNNDEQGLRRSARNALRCYSCGEPGHRQTACPKQTRRGLLFEEVHADSELPYDSWDEEEATDSQTIHQTHGDTGLSLVLQHSYLTPRRQDNQWLRTNIFRSTCTIKGRVCSFIIDSGSSRNVIAEAAAHKLGLPLESHPTPYSLGWLKEGVDMHVSQRVLVPFSVGPHYRDRTYCDVAPMDVCHLLLGRPWEFDRKITHDGSLNTYSFIWETHQILLLPTPPSPPPPQTPPMHQPSSAQPRHTSLLCSYSTFLAEMQQEGVALALFPVTSTSILTTISHPEITEVLQEFDDVFPQELPEHLPPLREIQHQIDFAPGVMLPNRPHYRMSPHEHEELRRQVEELLRKGHIRESLSPCAVPALLIPKKDGTWRMCVDSRAINKITVRYRFPIPRLDDLLDQIGAAKIFSKIDLKSGYHQIRIRPGDEWKTAFKTREGLFEWLVMPFGLSNAPSTFMRVMNQALRPFIGKFVVVYFDDILIFSSSLTDHCSHLREVLRVLQAEKLFAAKQKCEFGVSELLFLGYVVSDKGLSVDLSKVEAIRSWPVPRTISEVRSFHGLASFYRRFVSHFSTIMAPITNCMREGKFEWPPEATAAFELIKEKLTTAPILVLPDFTLPFELHCDASKLGIGAVLSQQSRPVAFYSEKLSGARSRYSTYDVEFYAIVQAIKHWRHYLVHREFVLFTDHDALRHLDSQAKVSSRHASWIAYLQQFTFSIRHQSGKTNRVADALSRRHSLITTMNTSVLGFAALADLYPTDPFFGRIFVEATNGVSDGYTLHEGFLFRGLRLCIPECSLRLQIIRELHTEGHVGRDRTLQLVTASYFWPSLRRDVERFVERCRVCQQAKGRASNAGLYLPLPIPTQPWTDISMDFVLGLPRTQRGNDSIFVVVDRFSKMAHFIPCKKTTDAVSVAVLFFREIYRLHGLPSSIVSDRDTRFLSHFWRSLWKLLGTSLDMSTAYHPQTDGQTEVTNRALGNLLRCLVGDHIKGWDAKLCQAEFAHNHAMNRSLGFSPFRVVYGQVPRCPLDLTTIPDKSRFHGGALEFVDDLLQVHSQAKANLEASSVKYKAVADVKRRELLFEPGDLVWVVLTKDRLPLREYNKLKSRKIGPVEVLERINANAYRVQLPDHLKTSNVFNVKYLSPFRGDNDDPDSWPNPLSPGET</sequence>
<feature type="compositionally biased region" description="Pro residues" evidence="8">
    <location>
        <begin position="539"/>
        <end position="552"/>
    </location>
</feature>
<dbReference type="PROSITE" id="PS50158">
    <property type="entry name" value="ZF_CCHC"/>
    <property type="match status" value="1"/>
</dbReference>
<dbReference type="CDD" id="cd00303">
    <property type="entry name" value="retropepsin_like"/>
    <property type="match status" value="1"/>
</dbReference>
<evidence type="ECO:0000256" key="7">
    <source>
        <dbReference type="PROSITE-ProRule" id="PRU00047"/>
    </source>
</evidence>
<feature type="region of interest" description="Disordered" evidence="8">
    <location>
        <begin position="539"/>
        <end position="559"/>
    </location>
</feature>
<evidence type="ECO:0000313" key="13">
    <source>
        <dbReference type="Proteomes" id="UP000694251"/>
    </source>
</evidence>
<dbReference type="FunFam" id="3.10.20.370:FF:000001">
    <property type="entry name" value="Retrovirus-related Pol polyprotein from transposon 17.6-like protein"/>
    <property type="match status" value="1"/>
</dbReference>
<keyword evidence="7" id="KW-0863">Zinc-finger</keyword>
<dbReference type="GO" id="GO:0003676">
    <property type="term" value="F:nucleic acid binding"/>
    <property type="evidence" value="ECO:0007669"/>
    <property type="project" value="InterPro"/>
</dbReference>
<dbReference type="InterPro" id="IPR000477">
    <property type="entry name" value="RT_dom"/>
</dbReference>
<dbReference type="OrthoDB" id="407598at2759"/>
<keyword evidence="7" id="KW-0479">Metal-binding</keyword>
<dbReference type="PROSITE" id="PS50878">
    <property type="entry name" value="RT_POL"/>
    <property type="match status" value="1"/>
</dbReference>
<protein>
    <submittedName>
        <fullName evidence="12">Zinc finger CCHC-type</fullName>
    </submittedName>
</protein>
<reference evidence="12 13" key="1">
    <citation type="submission" date="2020-12" db="EMBL/GenBank/DDBJ databases">
        <title>Concerted genomic and epigenomic changes stabilize Arabidopsis allopolyploids.</title>
        <authorList>
            <person name="Chen Z."/>
        </authorList>
    </citation>
    <scope>NUCLEOTIDE SEQUENCE [LARGE SCALE GENOMIC DNA]</scope>
    <source>
        <strain evidence="12">As9502</strain>
        <tissue evidence="12">Leaf</tissue>
    </source>
</reference>
<dbReference type="GO" id="GO:0004190">
    <property type="term" value="F:aspartic-type endopeptidase activity"/>
    <property type="evidence" value="ECO:0007669"/>
    <property type="project" value="InterPro"/>
</dbReference>
<evidence type="ECO:0000259" key="10">
    <source>
        <dbReference type="PROSITE" id="PS50878"/>
    </source>
</evidence>
<dbReference type="FunFam" id="3.30.70.270:FF:000026">
    <property type="entry name" value="Transposon Ty3-G Gag-Pol polyprotein"/>
    <property type="match status" value="1"/>
</dbReference>
<dbReference type="Pfam" id="PF03732">
    <property type="entry name" value="Retrotrans_gag"/>
    <property type="match status" value="1"/>
</dbReference>
<keyword evidence="13" id="KW-1185">Reference proteome</keyword>
<dbReference type="GO" id="GO:0006508">
    <property type="term" value="P:proteolysis"/>
    <property type="evidence" value="ECO:0007669"/>
    <property type="project" value="InterPro"/>
</dbReference>
<dbReference type="Pfam" id="PF00665">
    <property type="entry name" value="rve"/>
    <property type="match status" value="1"/>
</dbReference>
<evidence type="ECO:0000256" key="6">
    <source>
        <dbReference type="ARBA" id="ARBA00022918"/>
    </source>
</evidence>
<keyword evidence="7" id="KW-0862">Zinc</keyword>
<dbReference type="InterPro" id="IPR056924">
    <property type="entry name" value="SH3_Tf2-1"/>
</dbReference>
<dbReference type="GO" id="GO:0004519">
    <property type="term" value="F:endonuclease activity"/>
    <property type="evidence" value="ECO:0007669"/>
    <property type="project" value="UniProtKB-KW"/>
</dbReference>
<keyword evidence="3" id="KW-0540">Nuclease</keyword>
<dbReference type="Pfam" id="PF13650">
    <property type="entry name" value="Asp_protease_2"/>
    <property type="match status" value="1"/>
</dbReference>
<keyword evidence="2" id="KW-0548">Nucleotidyltransferase</keyword>
<evidence type="ECO:0000259" key="9">
    <source>
        <dbReference type="PROSITE" id="PS50158"/>
    </source>
</evidence>
<dbReference type="EMBL" id="JAEFBJ010000007">
    <property type="protein sequence ID" value="KAG7588038.1"/>
    <property type="molecule type" value="Genomic_DNA"/>
</dbReference>
<dbReference type="PANTHER" id="PTHR35046:SF18">
    <property type="entry name" value="RNA-DIRECTED DNA POLYMERASE"/>
    <property type="match status" value="1"/>
</dbReference>
<dbReference type="Proteomes" id="UP000694251">
    <property type="component" value="Chromosome 7"/>
</dbReference>
<feature type="domain" description="Integrase catalytic" evidence="11">
    <location>
        <begin position="1174"/>
        <end position="1334"/>
    </location>
</feature>
<evidence type="ECO:0000256" key="1">
    <source>
        <dbReference type="ARBA" id="ARBA00022679"/>
    </source>
</evidence>
<dbReference type="Pfam" id="PF00078">
    <property type="entry name" value="RVT_1"/>
    <property type="match status" value="1"/>
</dbReference>
<dbReference type="FunFam" id="3.30.420.10:FF:000032">
    <property type="entry name" value="Retrovirus-related Pol polyprotein from transposon 297-like Protein"/>
    <property type="match status" value="1"/>
</dbReference>
<feature type="domain" description="Reverse transcriptase" evidence="10">
    <location>
        <begin position="662"/>
        <end position="841"/>
    </location>
</feature>
<comment type="caution">
    <text evidence="12">The sequence shown here is derived from an EMBL/GenBank/DDBJ whole genome shotgun (WGS) entry which is preliminary data.</text>
</comment>
<dbReference type="PANTHER" id="PTHR35046">
    <property type="entry name" value="ZINC KNUCKLE (CCHC-TYPE) FAMILY PROTEIN"/>
    <property type="match status" value="1"/>
</dbReference>
<evidence type="ECO:0000256" key="3">
    <source>
        <dbReference type="ARBA" id="ARBA00022722"/>
    </source>
</evidence>
<dbReference type="Pfam" id="PF17921">
    <property type="entry name" value="Integrase_H2C2"/>
    <property type="match status" value="1"/>
</dbReference>
<dbReference type="Pfam" id="PF00098">
    <property type="entry name" value="zf-CCHC"/>
    <property type="match status" value="1"/>
</dbReference>
<dbReference type="CDD" id="cd09274">
    <property type="entry name" value="RNase_HI_RT_Ty3"/>
    <property type="match status" value="1"/>
</dbReference>